<gene>
    <name evidence="1" type="ORF">CDAR_118511</name>
</gene>
<dbReference type="EMBL" id="BPLQ01015363">
    <property type="protein sequence ID" value="GIY87659.1"/>
    <property type="molecule type" value="Genomic_DNA"/>
</dbReference>
<comment type="caution">
    <text evidence="1">The sequence shown here is derived from an EMBL/GenBank/DDBJ whole genome shotgun (WGS) entry which is preliminary data.</text>
</comment>
<evidence type="ECO:0000313" key="1">
    <source>
        <dbReference type="EMBL" id="GIY87659.1"/>
    </source>
</evidence>
<organism evidence="1 2">
    <name type="scientific">Caerostris darwini</name>
    <dbReference type="NCBI Taxonomy" id="1538125"/>
    <lineage>
        <taxon>Eukaryota</taxon>
        <taxon>Metazoa</taxon>
        <taxon>Ecdysozoa</taxon>
        <taxon>Arthropoda</taxon>
        <taxon>Chelicerata</taxon>
        <taxon>Arachnida</taxon>
        <taxon>Araneae</taxon>
        <taxon>Araneomorphae</taxon>
        <taxon>Entelegynae</taxon>
        <taxon>Araneoidea</taxon>
        <taxon>Araneidae</taxon>
        <taxon>Caerostris</taxon>
    </lineage>
</organism>
<dbReference type="AlphaFoldDB" id="A0AAV4X0U8"/>
<keyword evidence="2" id="KW-1185">Reference proteome</keyword>
<accession>A0AAV4X0U8</accession>
<proteinExistence type="predicted"/>
<evidence type="ECO:0000313" key="2">
    <source>
        <dbReference type="Proteomes" id="UP001054837"/>
    </source>
</evidence>
<protein>
    <submittedName>
        <fullName evidence="1">Uncharacterized protein</fullName>
    </submittedName>
</protein>
<sequence>MKVADRNYVRPLGKCEFHFEINSRIQPFEFTVLPNCIYDIILVWVFLEVSQAIIHRDKSELAFEDLPCDTSNPQFWTLYAADDCGYYPIYCQNICHQSLKGIKISVISLKRDQNICHQSQKGSKYLSSVSKRI</sequence>
<dbReference type="Proteomes" id="UP001054837">
    <property type="component" value="Unassembled WGS sequence"/>
</dbReference>
<reference evidence="1 2" key="1">
    <citation type="submission" date="2021-06" db="EMBL/GenBank/DDBJ databases">
        <title>Caerostris darwini draft genome.</title>
        <authorList>
            <person name="Kono N."/>
            <person name="Arakawa K."/>
        </authorList>
    </citation>
    <scope>NUCLEOTIDE SEQUENCE [LARGE SCALE GENOMIC DNA]</scope>
</reference>
<name>A0AAV4X0U8_9ARAC</name>